<proteinExistence type="predicted"/>
<sequence length="813" mass="97724">MKDMVDIVEIDRLCEQTFFWLKATPGEVGYSMKLKDGTIISDNFTVLRKVLDQIIMQNFREDEGPVMQIFIFIFNEEIIEQMKRGRVFIMHPDDEKAYIYTFSKVVEKKLIEKKGVLKPGTEVWNIEEARSYLLEKFPTYRDAFHTPMLKYFSSRKDIENLKFLCDLALDTVKCSHKITEMPHYFDEKNDCEAIKEENKKIYLRTFCEMKIEDRKEWHLFSEDVLDTIEYVLKRDNQFDENKKNKIEKWKKSWPQGTTVTVKCFETILDTMNLQKSNFALVPDIDFTKSLYELPLKMNYSAMLVMSPNGIPSYHQFQAQFLFFQFAVCDINWNNKKEQNEKEIWKKKIIEEMKNIKKGYSSESEILTMIEKFKYSPLAQKTAFAFFHVHHHEVKYKNKDVEKFIKEFGMSKNQMRKHLTPINNNTVFLRYTLMMLNIDQFFGENEKELKMNIMKGYSINLANVDIQNNNDFMYWMNSPFSTEFYDWTGIWKCFDTLETFREGQSIISKFYESHIDFRCNHYAFEESDEYGKRMPLTNPRANRCAEQKARSVALFRKLLPQVLSQMKDDVFVKTDEFIFGFSKFFEESLPSYPGEDFRKNFEVIKPFWQEVFKDDLDYGRFNGIEYCRKKSTKSEEDRKNEEKKEEPIYVTETKVIENCKKCIEIERKTMNFERKLEELKNIQKLNKNAMKEKEDDLKVINLQIEQNKLKYEETLENHRIDVKNREIKIEQIEMEIVQHLEDENNERMRLSTEIRQSLWKENDEIEKMKKRLENAKFADRNMNSIIEKLIKENNELQLEIEIRNENNSQINNNL</sequence>
<reference evidence="2" key="1">
    <citation type="submission" date="2022-11" db="EMBL/GenBank/DDBJ databases">
        <authorList>
            <person name="Kikuchi T."/>
        </authorList>
    </citation>
    <scope>NUCLEOTIDE SEQUENCE</scope>
    <source>
        <strain evidence="2">PS1010</strain>
    </source>
</reference>
<evidence type="ECO:0000313" key="2">
    <source>
        <dbReference type="EMBL" id="CAI5445524.1"/>
    </source>
</evidence>
<keyword evidence="3" id="KW-1185">Reference proteome</keyword>
<protein>
    <submittedName>
        <fullName evidence="2">Uncharacterized protein</fullName>
    </submittedName>
</protein>
<dbReference type="AlphaFoldDB" id="A0A9P1MZ24"/>
<dbReference type="EMBL" id="CANHGI010000003">
    <property type="protein sequence ID" value="CAI5445524.1"/>
    <property type="molecule type" value="Genomic_DNA"/>
</dbReference>
<name>A0A9P1MZ24_9PELO</name>
<gene>
    <name evidence="2" type="ORF">CAMP_LOCUS8161</name>
</gene>
<comment type="caution">
    <text evidence="2">The sequence shown here is derived from an EMBL/GenBank/DDBJ whole genome shotgun (WGS) entry which is preliminary data.</text>
</comment>
<keyword evidence="1" id="KW-0175">Coiled coil</keyword>
<organism evidence="2 3">
    <name type="scientific">Caenorhabditis angaria</name>
    <dbReference type="NCBI Taxonomy" id="860376"/>
    <lineage>
        <taxon>Eukaryota</taxon>
        <taxon>Metazoa</taxon>
        <taxon>Ecdysozoa</taxon>
        <taxon>Nematoda</taxon>
        <taxon>Chromadorea</taxon>
        <taxon>Rhabditida</taxon>
        <taxon>Rhabditina</taxon>
        <taxon>Rhabditomorpha</taxon>
        <taxon>Rhabditoidea</taxon>
        <taxon>Rhabditidae</taxon>
        <taxon>Peloderinae</taxon>
        <taxon>Caenorhabditis</taxon>
    </lineage>
</organism>
<evidence type="ECO:0000313" key="3">
    <source>
        <dbReference type="Proteomes" id="UP001152747"/>
    </source>
</evidence>
<accession>A0A9P1MZ24</accession>
<evidence type="ECO:0000256" key="1">
    <source>
        <dbReference type="SAM" id="Coils"/>
    </source>
</evidence>
<dbReference type="Proteomes" id="UP001152747">
    <property type="component" value="Unassembled WGS sequence"/>
</dbReference>
<feature type="coiled-coil region" evidence="1">
    <location>
        <begin position="661"/>
        <end position="812"/>
    </location>
</feature>